<feature type="domain" description="SCP" evidence="2">
    <location>
        <begin position="49"/>
        <end position="153"/>
    </location>
</feature>
<dbReference type="Pfam" id="PF00188">
    <property type="entry name" value="CAP"/>
    <property type="match status" value="1"/>
</dbReference>
<dbReference type="PANTHER" id="PTHR31157:SF1">
    <property type="entry name" value="SCP DOMAIN-CONTAINING PROTEIN"/>
    <property type="match status" value="1"/>
</dbReference>
<evidence type="ECO:0000313" key="3">
    <source>
        <dbReference type="EMBL" id="MBA6152589.1"/>
    </source>
</evidence>
<dbReference type="PANTHER" id="PTHR31157">
    <property type="entry name" value="SCP DOMAIN-CONTAINING PROTEIN"/>
    <property type="match status" value="1"/>
</dbReference>
<dbReference type="Gene3D" id="3.40.33.10">
    <property type="entry name" value="CAP"/>
    <property type="match status" value="1"/>
</dbReference>
<dbReference type="CDD" id="cd05379">
    <property type="entry name" value="CAP_bacterial"/>
    <property type="match status" value="1"/>
</dbReference>
<feature type="chain" id="PRO_5031439540" evidence="1">
    <location>
        <begin position="23"/>
        <end position="164"/>
    </location>
</feature>
<dbReference type="InterPro" id="IPR014044">
    <property type="entry name" value="CAP_dom"/>
</dbReference>
<dbReference type="Proteomes" id="UP000541857">
    <property type="component" value="Unassembled WGS sequence"/>
</dbReference>
<comment type="caution">
    <text evidence="3">The sequence shown here is derived from an EMBL/GenBank/DDBJ whole genome shotgun (WGS) entry which is preliminary data.</text>
</comment>
<dbReference type="InterPro" id="IPR035940">
    <property type="entry name" value="CAP_sf"/>
</dbReference>
<proteinExistence type="predicted"/>
<evidence type="ECO:0000256" key="1">
    <source>
        <dbReference type="SAM" id="SignalP"/>
    </source>
</evidence>
<keyword evidence="1" id="KW-0732">Signal</keyword>
<dbReference type="PROSITE" id="PS51257">
    <property type="entry name" value="PROKAR_LIPOPROTEIN"/>
    <property type="match status" value="1"/>
</dbReference>
<feature type="signal peptide" evidence="1">
    <location>
        <begin position="1"/>
        <end position="22"/>
    </location>
</feature>
<name>A0A7W2M4J6_9FLAO</name>
<dbReference type="RefSeq" id="WP_182204389.1">
    <property type="nucleotide sequence ID" value="NZ_JACGLT010000004.1"/>
</dbReference>
<sequence length="164" mass="18610">MKFTTYLPMMALLAMFTFSCSSDEFQEDKIDHVQLKNAPAPKVIELEILELINNYRIGLDLAPLNNLSIIKSVAFTHTDYMVSVNQVNHDNFFQRKLSLVENAAATKVTENVAYAYSSAESVVNAWLKSPGHKANIEGDFTDFDISAEKNSEGKWYFTNIFIKR</sequence>
<dbReference type="SUPFAM" id="SSF55797">
    <property type="entry name" value="PR-1-like"/>
    <property type="match status" value="1"/>
</dbReference>
<keyword evidence="4" id="KW-1185">Reference proteome</keyword>
<dbReference type="EMBL" id="JACGLT010000004">
    <property type="protein sequence ID" value="MBA6152589.1"/>
    <property type="molecule type" value="Genomic_DNA"/>
</dbReference>
<protein>
    <submittedName>
        <fullName evidence="3">CAP domain-containing protein</fullName>
    </submittedName>
</protein>
<organism evidence="3 4">
    <name type="scientific">Gelidibacter maritimus</name>
    <dbReference type="NCBI Taxonomy" id="2761487"/>
    <lineage>
        <taxon>Bacteria</taxon>
        <taxon>Pseudomonadati</taxon>
        <taxon>Bacteroidota</taxon>
        <taxon>Flavobacteriia</taxon>
        <taxon>Flavobacteriales</taxon>
        <taxon>Flavobacteriaceae</taxon>
        <taxon>Gelidibacter</taxon>
    </lineage>
</organism>
<evidence type="ECO:0000259" key="2">
    <source>
        <dbReference type="Pfam" id="PF00188"/>
    </source>
</evidence>
<evidence type="ECO:0000313" key="4">
    <source>
        <dbReference type="Proteomes" id="UP000541857"/>
    </source>
</evidence>
<accession>A0A7W2M4J6</accession>
<reference evidence="3 4" key="1">
    <citation type="submission" date="2020-07" db="EMBL/GenBank/DDBJ databases">
        <title>Bacterium isolated from marine sediment.</title>
        <authorList>
            <person name="Shang D."/>
        </authorList>
    </citation>
    <scope>NUCLEOTIDE SEQUENCE [LARGE SCALE GENOMIC DNA]</scope>
    <source>
        <strain evidence="3 4">F6074</strain>
    </source>
</reference>
<gene>
    <name evidence="3" type="ORF">H3Z82_07610</name>
</gene>
<dbReference type="AlphaFoldDB" id="A0A7W2M4J6"/>